<dbReference type="PANTHER" id="PTHR30050:SF2">
    <property type="entry name" value="CHROMOSOMAL REPLICATION INITIATOR PROTEIN DNAA"/>
    <property type="match status" value="1"/>
</dbReference>
<dbReference type="InterPro" id="IPR003593">
    <property type="entry name" value="AAA+_ATPase"/>
</dbReference>
<evidence type="ECO:0000256" key="3">
    <source>
        <dbReference type="ARBA" id="ARBA00022741"/>
    </source>
</evidence>
<dbReference type="SUPFAM" id="SSF52540">
    <property type="entry name" value="P-loop containing nucleoside triphosphate hydrolases"/>
    <property type="match status" value="1"/>
</dbReference>
<evidence type="ECO:0000313" key="12">
    <source>
        <dbReference type="EMBL" id="PHQ36495.1"/>
    </source>
</evidence>
<dbReference type="CDD" id="cd00009">
    <property type="entry name" value="AAA"/>
    <property type="match status" value="1"/>
</dbReference>
<keyword evidence="4 7" id="KW-0067">ATP-binding</keyword>
<accession>A0A2G1WBT5</accession>
<proteinExistence type="inferred from homology"/>
<evidence type="ECO:0000256" key="4">
    <source>
        <dbReference type="ARBA" id="ARBA00022840"/>
    </source>
</evidence>
<evidence type="ECO:0000256" key="6">
    <source>
        <dbReference type="ARBA" id="ARBA00023125"/>
    </source>
</evidence>
<dbReference type="InterPro" id="IPR013159">
    <property type="entry name" value="DnaA_C"/>
</dbReference>
<dbReference type="InterPro" id="IPR027417">
    <property type="entry name" value="P-loop_NTPase"/>
</dbReference>
<dbReference type="EMBL" id="NIZW01000002">
    <property type="protein sequence ID" value="PHQ36495.1"/>
    <property type="molecule type" value="Genomic_DNA"/>
</dbReference>
<evidence type="ECO:0000256" key="5">
    <source>
        <dbReference type="ARBA" id="ARBA00023121"/>
    </source>
</evidence>
<feature type="domain" description="AAA+ ATPase" evidence="10">
    <location>
        <begin position="264"/>
        <end position="397"/>
    </location>
</feature>
<dbReference type="RefSeq" id="WP_099259395.1">
    <property type="nucleotide sequence ID" value="NZ_NIZW01000002.1"/>
</dbReference>
<evidence type="ECO:0000313" key="13">
    <source>
        <dbReference type="Proteomes" id="UP000225740"/>
    </source>
</evidence>
<dbReference type="InterPro" id="IPR010921">
    <property type="entry name" value="Trp_repressor/repl_initiator"/>
</dbReference>
<dbReference type="GO" id="GO:0005524">
    <property type="term" value="F:ATP binding"/>
    <property type="evidence" value="ECO:0007669"/>
    <property type="project" value="UniProtKB-KW"/>
</dbReference>
<dbReference type="Pfam" id="PF00308">
    <property type="entry name" value="Bac_DnaA"/>
    <property type="match status" value="1"/>
</dbReference>
<keyword evidence="5" id="KW-0446">Lipid-binding</keyword>
<dbReference type="GO" id="GO:0008289">
    <property type="term" value="F:lipid binding"/>
    <property type="evidence" value="ECO:0007669"/>
    <property type="project" value="UniProtKB-KW"/>
</dbReference>
<evidence type="ECO:0000259" key="10">
    <source>
        <dbReference type="SMART" id="SM00382"/>
    </source>
</evidence>
<dbReference type="GO" id="GO:0006275">
    <property type="term" value="P:regulation of DNA replication"/>
    <property type="evidence" value="ECO:0007669"/>
    <property type="project" value="InterPro"/>
</dbReference>
<keyword evidence="13" id="KW-1185">Reference proteome</keyword>
<feature type="region of interest" description="Disordered" evidence="9">
    <location>
        <begin position="98"/>
        <end position="237"/>
    </location>
</feature>
<dbReference type="PRINTS" id="PR00051">
    <property type="entry name" value="DNAA"/>
</dbReference>
<evidence type="ECO:0000256" key="9">
    <source>
        <dbReference type="SAM" id="MobiDB-lite"/>
    </source>
</evidence>
<dbReference type="GO" id="GO:0005886">
    <property type="term" value="C:plasma membrane"/>
    <property type="evidence" value="ECO:0007669"/>
    <property type="project" value="TreeGrafter"/>
</dbReference>
<feature type="domain" description="Chromosomal replication initiator DnaA C-terminal" evidence="11">
    <location>
        <begin position="476"/>
        <end position="545"/>
    </location>
</feature>
<reference evidence="12 13" key="1">
    <citation type="submission" date="2017-06" db="EMBL/GenBank/DDBJ databases">
        <title>Description of Rhodopirellula bahusiensis sp. nov.</title>
        <authorList>
            <person name="Kizina J."/>
            <person name="Harder J."/>
        </authorList>
    </citation>
    <scope>NUCLEOTIDE SEQUENCE [LARGE SCALE GENOMIC DNA]</scope>
    <source>
        <strain evidence="12 13">SWK21</strain>
    </source>
</reference>
<evidence type="ECO:0000256" key="1">
    <source>
        <dbReference type="ARBA" id="ARBA00022490"/>
    </source>
</evidence>
<keyword evidence="3 7" id="KW-0547">Nucleotide-binding</keyword>
<dbReference type="CDD" id="cd06571">
    <property type="entry name" value="Bac_DnaA_C"/>
    <property type="match status" value="1"/>
</dbReference>
<dbReference type="SMART" id="SM00760">
    <property type="entry name" value="Bac_DnaA_C"/>
    <property type="match status" value="1"/>
</dbReference>
<keyword evidence="1" id="KW-0963">Cytoplasm</keyword>
<dbReference type="GO" id="GO:0003688">
    <property type="term" value="F:DNA replication origin binding"/>
    <property type="evidence" value="ECO:0007669"/>
    <property type="project" value="TreeGrafter"/>
</dbReference>
<dbReference type="Gene3D" id="1.10.1750.10">
    <property type="match status" value="1"/>
</dbReference>
<dbReference type="AlphaFoldDB" id="A0A2G1WBT5"/>
<dbReference type="GO" id="GO:0006270">
    <property type="term" value="P:DNA replication initiation"/>
    <property type="evidence" value="ECO:0007669"/>
    <property type="project" value="InterPro"/>
</dbReference>
<feature type="compositionally biased region" description="Low complexity" evidence="9">
    <location>
        <begin position="216"/>
        <end position="225"/>
    </location>
</feature>
<keyword evidence="2 7" id="KW-0235">DNA replication</keyword>
<dbReference type="PANTHER" id="PTHR30050">
    <property type="entry name" value="CHROMOSOMAL REPLICATION INITIATOR PROTEIN DNAA"/>
    <property type="match status" value="1"/>
</dbReference>
<sequence>MSSTQGSIETQEAIERFAEALHQRIGADRYRLWFTHGVSFDLEVGESPDDGKPTVVVVIRTSGPFAAQRMGNSFATELRAAAMIACGERARYRIDVEEAEQPAPKKRTRAAKVAAEKKATAKTGGRRSTARATSGRASASRQSGGRQSSGRRGSANSLASLLAQSTATGEDKSASSRGGRGRSRGRVEHDPIAASELPEEEHLDDEEMDDEEVAVSTPRSSKSKLPPLPESQPTGGRTLDSFITGPCNEFAFSAAMMAVATPSVATPLFLHGPTGTGKSHLLAALANEFRTRRRMRRVVLLTAEQFTNDFVVSVGSTGLPAFRRRYRDVDALLIDDVHFLAAKTATLREALYTVETLASAGKPLVFSANLPPSDIRGLTGEVAGRMASGLVCPLAALDQQTRFQLLQRMVATRCVLGCDNTLLEEVSELIGGDARAAGGIANLIGMLQRMFRREPTIDEIRRYGGDLLRSTQVAPTLRSIEKAVCETFGLEGDGLRGKAQTRRVSEPRTLAMYLARQHTGSAFTEIAKHFGRRSHSNAISAISKVETWLSSGKPIGAGDGAMSAQDAIARVESRLRVG</sequence>
<comment type="function">
    <text evidence="7">Plays an essential role in the initiation and regulation of chromosomal replication. ATP-DnaA binds to the origin of replication (oriC) to initiate formation of the DNA replication initiation complex once per cell cycle. Binds the DnaA box (a 9 base pair repeat at the origin) and separates the double-stranded (ds)DNA. Forms a right-handed helical filament on oriC DNA; dsDNA binds to the exterior of the filament while single-stranded (ss)DNA is stabiized in the filament's interior. The ATP-DnaA-oriC complex binds and stabilizes one strand of the AT-rich DNA unwinding element (DUE), permitting loading of DNA polymerase. After initiation quickly degrades to an ADP-DnaA complex that is not apt for DNA replication. Binds acidic phospholipids.</text>
</comment>
<evidence type="ECO:0000256" key="2">
    <source>
        <dbReference type="ARBA" id="ARBA00022705"/>
    </source>
</evidence>
<dbReference type="Gene3D" id="3.40.50.300">
    <property type="entry name" value="P-loop containing nucleotide triphosphate hydrolases"/>
    <property type="match status" value="1"/>
</dbReference>
<dbReference type="SMART" id="SM00382">
    <property type="entry name" value="AAA"/>
    <property type="match status" value="1"/>
</dbReference>
<feature type="compositionally biased region" description="Acidic residues" evidence="9">
    <location>
        <begin position="197"/>
        <end position="213"/>
    </location>
</feature>
<name>A0A2G1WBT5_9BACT</name>
<dbReference type="SUPFAM" id="SSF48295">
    <property type="entry name" value="TrpR-like"/>
    <property type="match status" value="1"/>
</dbReference>
<comment type="similarity">
    <text evidence="8">Belongs to the DnaA family.</text>
</comment>
<evidence type="ECO:0000259" key="11">
    <source>
        <dbReference type="SMART" id="SM00760"/>
    </source>
</evidence>
<evidence type="ECO:0000256" key="8">
    <source>
        <dbReference type="RuleBase" id="RU004227"/>
    </source>
</evidence>
<protein>
    <recommendedName>
        <fullName evidence="7">Chromosomal replication initiator protein DnaA</fullName>
    </recommendedName>
</protein>
<dbReference type="GeneID" id="90607361"/>
<dbReference type="InterPro" id="IPR013317">
    <property type="entry name" value="DnaA_dom"/>
</dbReference>
<comment type="caution">
    <text evidence="12">The sequence shown here is derived from an EMBL/GenBank/DDBJ whole genome shotgun (WGS) entry which is preliminary data.</text>
</comment>
<dbReference type="OrthoDB" id="9807019at2"/>
<feature type="compositionally biased region" description="Low complexity" evidence="9">
    <location>
        <begin position="130"/>
        <end position="163"/>
    </location>
</feature>
<evidence type="ECO:0000256" key="7">
    <source>
        <dbReference type="RuleBase" id="RU000577"/>
    </source>
</evidence>
<dbReference type="Pfam" id="PF08299">
    <property type="entry name" value="Bac_DnaA_C"/>
    <property type="match status" value="1"/>
</dbReference>
<organism evidence="12 13">
    <name type="scientific">Rhodopirellula bahusiensis</name>
    <dbReference type="NCBI Taxonomy" id="2014065"/>
    <lineage>
        <taxon>Bacteria</taxon>
        <taxon>Pseudomonadati</taxon>
        <taxon>Planctomycetota</taxon>
        <taxon>Planctomycetia</taxon>
        <taxon>Pirellulales</taxon>
        <taxon>Pirellulaceae</taxon>
        <taxon>Rhodopirellula</taxon>
    </lineage>
</organism>
<keyword evidence="6 7" id="KW-0238">DNA-binding</keyword>
<dbReference type="Proteomes" id="UP000225740">
    <property type="component" value="Unassembled WGS sequence"/>
</dbReference>
<dbReference type="InterPro" id="IPR020591">
    <property type="entry name" value="Chromosome_initiator_DnaA-like"/>
</dbReference>
<gene>
    <name evidence="12" type="ORF">CEE69_03685</name>
</gene>